<dbReference type="EMBL" id="KB632384">
    <property type="protein sequence ID" value="ERL94310.1"/>
    <property type="molecule type" value="Genomic_DNA"/>
</dbReference>
<keyword evidence="5" id="KW-0968">Cytoplasmic vesicle</keyword>
<evidence type="ECO:0000256" key="3">
    <source>
        <dbReference type="ARBA" id="ARBA00004603"/>
    </source>
</evidence>
<dbReference type="HOGENOM" id="CLU_728301_0_0_1"/>
<dbReference type="PANTHER" id="PTHR13364">
    <property type="entry name" value="DEFECTIVE SPERMATOGENESIS PROTEIN 39"/>
    <property type="match status" value="1"/>
</dbReference>
<dbReference type="KEGG" id="dpa:109541049"/>
<keyword evidence="4" id="KW-0967">Endosome</keyword>
<evidence type="ECO:0000256" key="4">
    <source>
        <dbReference type="ARBA" id="ARBA00022753"/>
    </source>
</evidence>
<dbReference type="Proteomes" id="UP000030742">
    <property type="component" value="Unassembled WGS sequence"/>
</dbReference>
<dbReference type="OrthoDB" id="9977282at2759"/>
<feature type="non-terminal residue" evidence="7">
    <location>
        <position position="1"/>
    </location>
</feature>
<dbReference type="EnsemblMetazoa" id="XM_019909728.1">
    <property type="protein sequence ID" value="XP_019765287.1"/>
    <property type="gene ID" value="LOC109541049"/>
</dbReference>
<accession>N6U0P7</accession>
<dbReference type="OMA" id="APLEMFK"/>
<evidence type="ECO:0000256" key="1">
    <source>
        <dbReference type="ARBA" id="ARBA00004412"/>
    </source>
</evidence>
<comment type="subcellular location">
    <subcellularLocation>
        <location evidence="2">Cytoplasmic vesicle</location>
    </subcellularLocation>
    <subcellularLocation>
        <location evidence="1">Early endosome</location>
    </subcellularLocation>
    <subcellularLocation>
        <location evidence="3">Late endosome</location>
    </subcellularLocation>
</comment>
<dbReference type="InterPro" id="IPR006925">
    <property type="entry name" value="Vps16_C"/>
</dbReference>
<dbReference type="GO" id="GO:0007034">
    <property type="term" value="P:vacuolar transport"/>
    <property type="evidence" value="ECO:0007669"/>
    <property type="project" value="TreeGrafter"/>
</dbReference>
<dbReference type="AlphaFoldDB" id="N6U0P7"/>
<proteinExistence type="predicted"/>
<feature type="domain" description="Vps16 C-terminal" evidence="6">
    <location>
        <begin position="94"/>
        <end position="284"/>
    </location>
</feature>
<reference evidence="10 11" key="1">
    <citation type="journal article" date="2013" name="Genome Biol.">
        <title>Draft genome of the mountain pine beetle, Dendroctonus ponderosae Hopkins, a major forest pest.</title>
        <authorList>
            <person name="Keeling C.I."/>
            <person name="Yuen M.M."/>
            <person name="Liao N.Y."/>
            <person name="Docking T.R."/>
            <person name="Chan S.K."/>
            <person name="Taylor G.A."/>
            <person name="Palmquist D.L."/>
            <person name="Jackman S.D."/>
            <person name="Nguyen A."/>
            <person name="Li M."/>
            <person name="Henderson H."/>
            <person name="Janes J.K."/>
            <person name="Zhao Y."/>
            <person name="Pandoh P."/>
            <person name="Moore R."/>
            <person name="Sperling F.A."/>
            <person name="Huber D.P."/>
            <person name="Birol I."/>
            <person name="Jones S.J."/>
            <person name="Bohlmann J."/>
        </authorList>
    </citation>
    <scope>NUCLEOTIDE SEQUENCE</scope>
</reference>
<dbReference type="STRING" id="77166.N6U0P7"/>
<name>N6U0P7_DENPD</name>
<gene>
    <name evidence="9" type="primary">109541049</name>
    <name evidence="8" type="ORF">D910_11591</name>
    <name evidence="7" type="ORF">YQE_09149</name>
</gene>
<dbReference type="PANTHER" id="PTHR13364:SF6">
    <property type="entry name" value="SPERMATOGENESIS-DEFECTIVE PROTEIN 39 HOMOLOG"/>
    <property type="match status" value="1"/>
</dbReference>
<evidence type="ECO:0000313" key="7">
    <source>
        <dbReference type="EMBL" id="ENN74176.1"/>
    </source>
</evidence>
<dbReference type="GO" id="GO:0005770">
    <property type="term" value="C:late endosome"/>
    <property type="evidence" value="ECO:0007669"/>
    <property type="project" value="UniProtKB-SubCell"/>
</dbReference>
<dbReference type="GO" id="GO:0006886">
    <property type="term" value="P:intracellular protein transport"/>
    <property type="evidence" value="ECO:0007669"/>
    <property type="project" value="InterPro"/>
</dbReference>
<dbReference type="GO" id="GO:0005769">
    <property type="term" value="C:early endosome"/>
    <property type="evidence" value="ECO:0007669"/>
    <property type="project" value="UniProtKB-SubCell"/>
</dbReference>
<organism evidence="7">
    <name type="scientific">Dendroctonus ponderosae</name>
    <name type="common">Mountain pine beetle</name>
    <dbReference type="NCBI Taxonomy" id="77166"/>
    <lineage>
        <taxon>Eukaryota</taxon>
        <taxon>Metazoa</taxon>
        <taxon>Ecdysozoa</taxon>
        <taxon>Arthropoda</taxon>
        <taxon>Hexapoda</taxon>
        <taxon>Insecta</taxon>
        <taxon>Pterygota</taxon>
        <taxon>Neoptera</taxon>
        <taxon>Endopterygota</taxon>
        <taxon>Coleoptera</taxon>
        <taxon>Polyphaga</taxon>
        <taxon>Cucujiformia</taxon>
        <taxon>Curculionidae</taxon>
        <taxon>Scolytinae</taxon>
        <taxon>Dendroctonus</taxon>
    </lineage>
</organism>
<evidence type="ECO:0000256" key="2">
    <source>
        <dbReference type="ARBA" id="ARBA00004541"/>
    </source>
</evidence>
<sequence length="391" mass="45289">MAKAEDDFWNASSHSGFNFDDEDDLTDVSSDNTIFSSLTEISSQVPIHAIISKTNLDMVLDDIESTLPVLVPQVEDTVKKMLIGHNYNLNCYVKFSDKVLLLDKALEACDGSVILKVLLYLKATLKPNIFYLQLSKRNGAVNHYAQYLYMRNRLQEIIDLYMATGNTSSLKSVYYLVGQGITNKELLHRKLDQFIMENMQKINSSDDKTEIYDYLQLTKFQVDHKFNSNSVITQLAELCKHELSTHTGMSRLQEYKKTFRIDELTFDWTLMNVLASMKLWMHINESFVKNNWLTKKNTLKTALSPEIFLTGLYRHNPPRDILETLLGCISDSDKAYALANKLQCHTYIIQYFLNQRDRLALLNYKGKVAYQSSDYYLIESALQYSEKKWRN</sequence>
<evidence type="ECO:0000313" key="9">
    <source>
        <dbReference type="EnsemblMetazoa" id="XP_019765287.1"/>
    </source>
</evidence>
<dbReference type="Pfam" id="PF04840">
    <property type="entry name" value="Vps16_C"/>
    <property type="match status" value="1"/>
</dbReference>
<keyword evidence="10" id="KW-1185">Reference proteome</keyword>
<dbReference type="Proteomes" id="UP000019118">
    <property type="component" value="Unassembled WGS sequence"/>
</dbReference>
<evidence type="ECO:0000313" key="8">
    <source>
        <dbReference type="EMBL" id="ERL94310.1"/>
    </source>
</evidence>
<dbReference type="EMBL" id="KB741077">
    <property type="protein sequence ID" value="ENN74176.1"/>
    <property type="molecule type" value="Genomic_DNA"/>
</dbReference>
<protein>
    <recommendedName>
        <fullName evidence="6">Vps16 C-terminal domain-containing protein</fullName>
    </recommendedName>
</protein>
<dbReference type="InterPro" id="IPR040057">
    <property type="entry name" value="Spe-39"/>
</dbReference>
<evidence type="ECO:0000256" key="5">
    <source>
        <dbReference type="ARBA" id="ARBA00023329"/>
    </source>
</evidence>
<evidence type="ECO:0000313" key="11">
    <source>
        <dbReference type="Proteomes" id="UP000030742"/>
    </source>
</evidence>
<evidence type="ECO:0000313" key="10">
    <source>
        <dbReference type="Proteomes" id="UP000019118"/>
    </source>
</evidence>
<reference evidence="9" key="2">
    <citation type="submission" date="2024-08" db="UniProtKB">
        <authorList>
            <consortium name="EnsemblMetazoa"/>
        </authorList>
    </citation>
    <scope>IDENTIFICATION</scope>
</reference>
<evidence type="ECO:0000259" key="6">
    <source>
        <dbReference type="Pfam" id="PF04840"/>
    </source>
</evidence>